<dbReference type="GO" id="GO:0031514">
    <property type="term" value="C:motile cilium"/>
    <property type="evidence" value="ECO:0007669"/>
    <property type="project" value="TreeGrafter"/>
</dbReference>
<keyword evidence="5" id="KW-0221">Differentiation</keyword>
<evidence type="ECO:0000256" key="7">
    <source>
        <dbReference type="ARBA" id="ARBA00022871"/>
    </source>
</evidence>
<name>A0AB34ILC7_PRYPA</name>
<evidence type="ECO:0000256" key="13">
    <source>
        <dbReference type="ARBA" id="ARBA00031733"/>
    </source>
</evidence>
<evidence type="ECO:0000256" key="6">
    <source>
        <dbReference type="ARBA" id="ARBA00022846"/>
    </source>
</evidence>
<evidence type="ECO:0000259" key="16">
    <source>
        <dbReference type="Pfam" id="PF24656"/>
    </source>
</evidence>
<evidence type="ECO:0000256" key="11">
    <source>
        <dbReference type="ARBA" id="ARBA00023273"/>
    </source>
</evidence>
<dbReference type="PANTHER" id="PTHR35249:SF2">
    <property type="entry name" value="DYNEIN REGULATORY COMPLEX SUBUNIT 7"/>
    <property type="match status" value="1"/>
</dbReference>
<keyword evidence="7" id="KW-0744">Spermatogenesis</keyword>
<dbReference type="SUPFAM" id="SSF54001">
    <property type="entry name" value="Cysteine proteinases"/>
    <property type="match status" value="1"/>
</dbReference>
<evidence type="ECO:0000256" key="12">
    <source>
        <dbReference type="ARBA" id="ARBA00031627"/>
    </source>
</evidence>
<evidence type="ECO:0000256" key="10">
    <source>
        <dbReference type="ARBA" id="ARBA00023212"/>
    </source>
</evidence>
<evidence type="ECO:0000313" key="20">
    <source>
        <dbReference type="Proteomes" id="UP001515480"/>
    </source>
</evidence>
<dbReference type="Proteomes" id="UP001515480">
    <property type="component" value="Unassembled WGS sequence"/>
</dbReference>
<feature type="domain" description="Dynein regulatory complex subunit 7 C-terminal" evidence="18">
    <location>
        <begin position="720"/>
        <end position="825"/>
    </location>
</feature>
<comment type="similarity">
    <text evidence="2">Belongs to the DRC7 family.</text>
</comment>
<evidence type="ECO:0000256" key="4">
    <source>
        <dbReference type="ARBA" id="ARBA00022490"/>
    </source>
</evidence>
<gene>
    <name evidence="19" type="ORF">AB1Y20_012673</name>
</gene>
<dbReference type="GO" id="GO:0007283">
    <property type="term" value="P:spermatogenesis"/>
    <property type="evidence" value="ECO:0007669"/>
    <property type="project" value="UniProtKB-KW"/>
</dbReference>
<dbReference type="Pfam" id="PF24667">
    <property type="entry name" value="MORN_DRC7"/>
    <property type="match status" value="1"/>
</dbReference>
<dbReference type="Pfam" id="PF24656">
    <property type="entry name" value="CEPT76_peptidase"/>
    <property type="match status" value="1"/>
</dbReference>
<evidence type="ECO:0000259" key="18">
    <source>
        <dbReference type="Pfam" id="PF24671"/>
    </source>
</evidence>
<dbReference type="GO" id="GO:0048870">
    <property type="term" value="P:cell motility"/>
    <property type="evidence" value="ECO:0007669"/>
    <property type="project" value="TreeGrafter"/>
</dbReference>
<dbReference type="InterPro" id="IPR038765">
    <property type="entry name" value="Papain-like_cys_pep_sf"/>
</dbReference>
<evidence type="ECO:0000256" key="3">
    <source>
        <dbReference type="ARBA" id="ARBA00021303"/>
    </source>
</evidence>
<keyword evidence="11" id="KW-0966">Cell projection</keyword>
<comment type="caution">
    <text evidence="19">The sequence shown here is derived from an EMBL/GenBank/DDBJ whole genome shotgun (WGS) entry which is preliminary data.</text>
</comment>
<keyword evidence="20" id="KW-1185">Reference proteome</keyword>
<dbReference type="InterPro" id="IPR056292">
    <property type="entry name" value="DRC7_C"/>
</dbReference>
<evidence type="ECO:0000256" key="9">
    <source>
        <dbReference type="ARBA" id="ARBA00023069"/>
    </source>
</evidence>
<feature type="coiled-coil region" evidence="14">
    <location>
        <begin position="631"/>
        <end position="658"/>
    </location>
</feature>
<comment type="subcellular location">
    <subcellularLocation>
        <location evidence="1">Cytoplasm</location>
        <location evidence="1">Cytoskeleton</location>
        <location evidence="1">Flagellum axoneme</location>
    </subcellularLocation>
</comment>
<feature type="domain" description="Dynein regulatory complex subunit 7 MORN" evidence="17">
    <location>
        <begin position="396"/>
        <end position="652"/>
    </location>
</feature>
<keyword evidence="9" id="KW-0969">Cilium</keyword>
<dbReference type="GO" id="GO:0030154">
    <property type="term" value="P:cell differentiation"/>
    <property type="evidence" value="ECO:0007669"/>
    <property type="project" value="UniProtKB-KW"/>
</dbReference>
<feature type="domain" description="CEP76/DRC7 peptidase-like" evidence="16">
    <location>
        <begin position="258"/>
        <end position="329"/>
    </location>
</feature>
<dbReference type="Gene3D" id="3.10.620.30">
    <property type="match status" value="1"/>
</dbReference>
<keyword evidence="10" id="KW-0206">Cytoskeleton</keyword>
<sequence>MVEGMTKRRSVSRYEEVADTPNLKLLRISRVDFVAQPETYRTNSKKEQTMLEYVRHFERQFENLHPRRRPLLLAPRNECGMRKFICTSLRPTQLPFQDVYDYDKCARFVADFVTYEPLELATTIPQHMPSPSAVISWQAGDCFDMAQLLASLLLGVGYDAYVVSGYARSAITHCDQSGTLYNIDGDPVEKAAAVEQVRQKYAVPPRKQLESNFLKNKVERENSAKEKKAAPLDWKQLRALEQMAGNEAEELDELKGKRVHSWVMLLAGKRLLEQMLFLEPSTGDVYSVENAPYYAIESVWNASNYWVNLQDGVPCSKLSYDLNSHSDWEVVLFDATMTGMGDDDADETGADRVSKLAAETMAAEQGPDDEKLQIDMPPSWVTRLHVPRELFQARCPEGKKEVVYRKGTYETFAPYSREDGLVEQVTIFNDVERTDAAEVRQIFANRKDRLAKRVITRANNCTHEFFDPGRAQGLKELVYIQGTRREFHFYASARLDGLICRIEEIGKKTTQIFDGSKDSLTWRSVSYHVGKDAPSGEPQPRKMAEKFKRTPSLDAEEDVAKRTFDLAGGTIKVRYHYGHDRVTASFRTYAKDGSGHNFVQVDPFARPLTDAQLLEEYTKLQTYERECINEIRDSDRKAKDILKKREEEEADIAEAEGAAAQYSPGNKPVVPAHLTVSVYDTARSKLATQEEPDDNAASQVPHDYLTPFLVTPIGPNDPPLKFDEAYQAYEACRKSLKDRLVERANIVQSRLDEENAALSKRQAAFARSRDHMDPADEAEYEKYAQEALFRIQILEQRLDRHTEISLAKFAEMDARLRNDPRLRALNSPTRGDLGDGGRHHGHK</sequence>
<evidence type="ECO:0000256" key="5">
    <source>
        <dbReference type="ARBA" id="ARBA00022782"/>
    </source>
</evidence>
<evidence type="ECO:0000256" key="15">
    <source>
        <dbReference type="SAM" id="MobiDB-lite"/>
    </source>
</evidence>
<keyword evidence="8 14" id="KW-0175">Coiled coil</keyword>
<organism evidence="19 20">
    <name type="scientific">Prymnesium parvum</name>
    <name type="common">Toxic golden alga</name>
    <dbReference type="NCBI Taxonomy" id="97485"/>
    <lineage>
        <taxon>Eukaryota</taxon>
        <taxon>Haptista</taxon>
        <taxon>Haptophyta</taxon>
        <taxon>Prymnesiophyceae</taxon>
        <taxon>Prymnesiales</taxon>
        <taxon>Prymnesiaceae</taxon>
        <taxon>Prymnesium</taxon>
    </lineage>
</organism>
<dbReference type="Pfam" id="PF24671">
    <property type="entry name" value="DRC7_C"/>
    <property type="match status" value="1"/>
</dbReference>
<dbReference type="AlphaFoldDB" id="A0AB34ILC7"/>
<evidence type="ECO:0000259" key="17">
    <source>
        <dbReference type="Pfam" id="PF24667"/>
    </source>
</evidence>
<feature type="compositionally biased region" description="Basic and acidic residues" evidence="15">
    <location>
        <begin position="832"/>
        <end position="843"/>
    </location>
</feature>
<proteinExistence type="inferred from homology"/>
<dbReference type="InterPro" id="IPR056291">
    <property type="entry name" value="MORN_DRC7"/>
</dbReference>
<evidence type="ECO:0000313" key="19">
    <source>
        <dbReference type="EMBL" id="KAL1499996.1"/>
    </source>
</evidence>
<protein>
    <recommendedName>
        <fullName evidence="3">Dynein regulatory complex subunit 7</fullName>
    </recommendedName>
    <alternativeName>
        <fullName evidence="12">Coiled-coil domain-containing protein 135</fullName>
    </alternativeName>
    <alternativeName>
        <fullName evidence="13">Coiled-coil domain-containing protein lobo homolog</fullName>
    </alternativeName>
</protein>
<evidence type="ECO:0000256" key="8">
    <source>
        <dbReference type="ARBA" id="ARBA00023054"/>
    </source>
</evidence>
<dbReference type="EMBL" id="JBGBPQ010000024">
    <property type="protein sequence ID" value="KAL1499996.1"/>
    <property type="molecule type" value="Genomic_DNA"/>
</dbReference>
<feature type="region of interest" description="Disordered" evidence="15">
    <location>
        <begin position="820"/>
        <end position="843"/>
    </location>
</feature>
<dbReference type="InterPro" id="IPR033551">
    <property type="entry name" value="DRC7/lobo"/>
</dbReference>
<keyword evidence="6" id="KW-0282">Flagellum</keyword>
<reference evidence="19 20" key="1">
    <citation type="journal article" date="2024" name="Science">
        <title>Giant polyketide synthase enzymes in the biosynthesis of giant marine polyether toxins.</title>
        <authorList>
            <person name="Fallon T.R."/>
            <person name="Shende V.V."/>
            <person name="Wierzbicki I.H."/>
            <person name="Pendleton A.L."/>
            <person name="Watervoot N.F."/>
            <person name="Auber R.P."/>
            <person name="Gonzalez D.J."/>
            <person name="Wisecaver J.H."/>
            <person name="Moore B.S."/>
        </authorList>
    </citation>
    <scope>NUCLEOTIDE SEQUENCE [LARGE SCALE GENOMIC DNA]</scope>
    <source>
        <strain evidence="19 20">12B1</strain>
    </source>
</reference>
<dbReference type="PANTHER" id="PTHR35249">
    <property type="entry name" value="DYNEIN REGULATORY COMPLEX SUBUNIT 7"/>
    <property type="match status" value="1"/>
</dbReference>
<dbReference type="InterPro" id="IPR056290">
    <property type="entry name" value="CEPT76/DRC7_peptidase-like_dom"/>
</dbReference>
<evidence type="ECO:0000256" key="14">
    <source>
        <dbReference type="SAM" id="Coils"/>
    </source>
</evidence>
<keyword evidence="4" id="KW-0963">Cytoplasm</keyword>
<evidence type="ECO:0000256" key="1">
    <source>
        <dbReference type="ARBA" id="ARBA00004611"/>
    </source>
</evidence>
<evidence type="ECO:0000256" key="2">
    <source>
        <dbReference type="ARBA" id="ARBA00010738"/>
    </source>
</evidence>
<accession>A0AB34ILC7</accession>